<evidence type="ECO:0000259" key="4">
    <source>
        <dbReference type="Pfam" id="PF00155"/>
    </source>
</evidence>
<feature type="domain" description="Aminotransferase class I/classII large" evidence="4">
    <location>
        <begin position="42"/>
        <end position="345"/>
    </location>
</feature>
<keyword evidence="5" id="KW-0032">Aminotransferase</keyword>
<dbReference type="GO" id="GO:0008483">
    <property type="term" value="F:transaminase activity"/>
    <property type="evidence" value="ECO:0007669"/>
    <property type="project" value="UniProtKB-KW"/>
</dbReference>
<dbReference type="Proteomes" id="UP001597545">
    <property type="component" value="Unassembled WGS sequence"/>
</dbReference>
<dbReference type="PANTHER" id="PTHR13693">
    <property type="entry name" value="CLASS II AMINOTRANSFERASE/8-AMINO-7-OXONONANOATE SYNTHASE"/>
    <property type="match status" value="1"/>
</dbReference>
<proteinExistence type="predicted"/>
<comment type="cofactor">
    <cofactor evidence="1">
        <name>pyridoxal 5'-phosphate</name>
        <dbReference type="ChEBI" id="CHEBI:597326"/>
    </cofactor>
</comment>
<dbReference type="SUPFAM" id="SSF53383">
    <property type="entry name" value="PLP-dependent transferases"/>
    <property type="match status" value="1"/>
</dbReference>
<dbReference type="EMBL" id="JBHULR010000002">
    <property type="protein sequence ID" value="MFD2546641.1"/>
    <property type="molecule type" value="Genomic_DNA"/>
</dbReference>
<gene>
    <name evidence="5" type="ORF">ACFSR5_03160</name>
</gene>
<keyword evidence="6" id="KW-1185">Reference proteome</keyword>
<organism evidence="5 6">
    <name type="scientific">Sphingobacterium suaedae</name>
    <dbReference type="NCBI Taxonomy" id="1686402"/>
    <lineage>
        <taxon>Bacteria</taxon>
        <taxon>Pseudomonadati</taxon>
        <taxon>Bacteroidota</taxon>
        <taxon>Sphingobacteriia</taxon>
        <taxon>Sphingobacteriales</taxon>
        <taxon>Sphingobacteriaceae</taxon>
        <taxon>Sphingobacterium</taxon>
    </lineage>
</organism>
<keyword evidence="3" id="KW-0663">Pyridoxal phosphate</keyword>
<keyword evidence="2" id="KW-0808">Transferase</keyword>
<reference evidence="6" key="1">
    <citation type="journal article" date="2019" name="Int. J. Syst. Evol. Microbiol.">
        <title>The Global Catalogue of Microorganisms (GCM) 10K type strain sequencing project: providing services to taxonomists for standard genome sequencing and annotation.</title>
        <authorList>
            <consortium name="The Broad Institute Genomics Platform"/>
            <consortium name="The Broad Institute Genome Sequencing Center for Infectious Disease"/>
            <person name="Wu L."/>
            <person name="Ma J."/>
        </authorList>
    </citation>
    <scope>NUCLEOTIDE SEQUENCE [LARGE SCALE GENOMIC DNA]</scope>
    <source>
        <strain evidence="6">KCTC 42662</strain>
    </source>
</reference>
<sequence length="349" mass="38727">MRNFQNLTQSTGRLVTAHQENYLFFGGTAYLGLMVDPEYIEIYKQGIDRYGLNNGTSRNNNIQLGVYGEAEENLAERFRFDACLLLSSGYLAAQMCIHFLGQLGEICYAPHAHPALWKTPQKSTTIDFSSWARQTVAYINASAERTFVIVSNTLDNLTPAVYDFSIFGEISETKQIYFLLDDSHGIGVREANSCFIDINVLRGKNREIIVVASLAKGMGTDAGAVFCSKAMAQLFRTTPFFTGASPAAPAALYALMEGEQVYRKQVIQLQRNIQLLRGEASLSLKSLPGFPVFTLEMPEAFAQLAQKQILISSFPYPLPQDPVLNRIVLSALHNPTDLERLVSALKSLE</sequence>
<evidence type="ECO:0000313" key="5">
    <source>
        <dbReference type="EMBL" id="MFD2546641.1"/>
    </source>
</evidence>
<comment type="caution">
    <text evidence="5">The sequence shown here is derived from an EMBL/GenBank/DDBJ whole genome shotgun (WGS) entry which is preliminary data.</text>
</comment>
<evidence type="ECO:0000256" key="3">
    <source>
        <dbReference type="ARBA" id="ARBA00022898"/>
    </source>
</evidence>
<dbReference type="InterPro" id="IPR050087">
    <property type="entry name" value="AON_synthase_class-II"/>
</dbReference>
<evidence type="ECO:0000313" key="6">
    <source>
        <dbReference type="Proteomes" id="UP001597545"/>
    </source>
</evidence>
<dbReference type="InterPro" id="IPR015422">
    <property type="entry name" value="PyrdxlP-dep_Trfase_small"/>
</dbReference>
<dbReference type="InterPro" id="IPR004839">
    <property type="entry name" value="Aminotransferase_I/II_large"/>
</dbReference>
<dbReference type="InterPro" id="IPR015421">
    <property type="entry name" value="PyrdxlP-dep_Trfase_major"/>
</dbReference>
<dbReference type="RefSeq" id="WP_380900629.1">
    <property type="nucleotide sequence ID" value="NZ_JBHUEG010000003.1"/>
</dbReference>
<dbReference type="Pfam" id="PF00155">
    <property type="entry name" value="Aminotran_1_2"/>
    <property type="match status" value="1"/>
</dbReference>
<dbReference type="PANTHER" id="PTHR13693:SF100">
    <property type="entry name" value="8-AMINO-7-OXONONANOATE SYNTHASE"/>
    <property type="match status" value="1"/>
</dbReference>
<dbReference type="Gene3D" id="3.40.640.10">
    <property type="entry name" value="Type I PLP-dependent aspartate aminotransferase-like (Major domain)"/>
    <property type="match status" value="1"/>
</dbReference>
<protein>
    <submittedName>
        <fullName evidence="5">Aminotransferase class I/II-fold pyridoxal phosphate-dependent enzyme</fullName>
    </submittedName>
</protein>
<dbReference type="InterPro" id="IPR015424">
    <property type="entry name" value="PyrdxlP-dep_Trfase"/>
</dbReference>
<accession>A0ABW5KCI5</accession>
<dbReference type="Gene3D" id="3.90.1150.10">
    <property type="entry name" value="Aspartate Aminotransferase, domain 1"/>
    <property type="match status" value="1"/>
</dbReference>
<evidence type="ECO:0000256" key="1">
    <source>
        <dbReference type="ARBA" id="ARBA00001933"/>
    </source>
</evidence>
<name>A0ABW5KCI5_9SPHI</name>
<evidence type="ECO:0000256" key="2">
    <source>
        <dbReference type="ARBA" id="ARBA00022679"/>
    </source>
</evidence>